<comment type="similarity">
    <text evidence="2 9">Belongs to the OXA1/ALB3/YidC family.</text>
</comment>
<keyword evidence="4" id="KW-0999">Mitochondrion inner membrane</keyword>
<dbReference type="GO" id="GO:0032977">
    <property type="term" value="F:membrane insertase activity"/>
    <property type="evidence" value="ECO:0007669"/>
    <property type="project" value="InterPro"/>
</dbReference>
<keyword evidence="7" id="KW-0496">Mitochondrion</keyword>
<evidence type="ECO:0000256" key="2">
    <source>
        <dbReference type="ARBA" id="ARBA00009877"/>
    </source>
</evidence>
<comment type="caution">
    <text evidence="12">The sequence shown here is derived from an EMBL/GenBank/DDBJ whole genome shotgun (WGS) entry which is preliminary data.</text>
</comment>
<dbReference type="PANTHER" id="PTHR12428:SF66">
    <property type="entry name" value="MITOCHONDRIAL INNER MEMBRANE PROTEIN OXA1L"/>
    <property type="match status" value="1"/>
</dbReference>
<dbReference type="GO" id="GO:0032979">
    <property type="term" value="P:protein insertion into mitochondrial inner membrane from matrix"/>
    <property type="evidence" value="ECO:0007669"/>
    <property type="project" value="TreeGrafter"/>
</dbReference>
<keyword evidence="5" id="KW-0809">Transit peptide</keyword>
<feature type="transmembrane region" description="Helical" evidence="10">
    <location>
        <begin position="282"/>
        <end position="301"/>
    </location>
</feature>
<dbReference type="STRING" id="698492.A0A0E9NC28"/>
<evidence type="ECO:0000256" key="5">
    <source>
        <dbReference type="ARBA" id="ARBA00022946"/>
    </source>
</evidence>
<dbReference type="GO" id="GO:0005743">
    <property type="term" value="C:mitochondrial inner membrane"/>
    <property type="evidence" value="ECO:0007669"/>
    <property type="project" value="UniProtKB-SubCell"/>
</dbReference>
<evidence type="ECO:0000259" key="11">
    <source>
        <dbReference type="Pfam" id="PF02096"/>
    </source>
</evidence>
<dbReference type="InterPro" id="IPR028055">
    <property type="entry name" value="YidC/Oxa/ALB_C"/>
</dbReference>
<dbReference type="CDD" id="cd20069">
    <property type="entry name" value="5TM_Oxa1-like"/>
    <property type="match status" value="1"/>
</dbReference>
<feature type="domain" description="Membrane insertase YidC/Oxa/ALB C-terminal" evidence="11">
    <location>
        <begin position="164"/>
        <end position="354"/>
    </location>
</feature>
<protein>
    <recommendedName>
        <fullName evidence="11">Membrane insertase YidC/Oxa/ALB C-terminal domain-containing protein</fullName>
    </recommendedName>
</protein>
<keyword evidence="6 10" id="KW-1133">Transmembrane helix</keyword>
<reference evidence="12 13" key="3">
    <citation type="journal article" date="2015" name="Genome Announc.">
        <title>Draft Genome Sequence of the Archiascomycetous Yeast Saitoella complicata.</title>
        <authorList>
            <person name="Yamauchi K."/>
            <person name="Kondo S."/>
            <person name="Hamamoto M."/>
            <person name="Takahashi Y."/>
            <person name="Ogura Y."/>
            <person name="Hayashi T."/>
            <person name="Nishida H."/>
        </authorList>
    </citation>
    <scope>NUCLEOTIDE SEQUENCE [LARGE SCALE GENOMIC DNA]</scope>
    <source>
        <strain evidence="12 13">NRRL Y-17804</strain>
    </source>
</reference>
<name>A0A0E9NC28_SAICN</name>
<keyword evidence="3 9" id="KW-0812">Transmembrane</keyword>
<reference evidence="12 13" key="2">
    <citation type="journal article" date="2014" name="J. Gen. Appl. Microbiol.">
        <title>The early diverging ascomycetous budding yeast Saitoella complicata has three histone deacetylases belonging to the Clr6, Hos2, and Rpd3 lineages.</title>
        <authorList>
            <person name="Nishida H."/>
            <person name="Matsumoto T."/>
            <person name="Kondo S."/>
            <person name="Hamamoto M."/>
            <person name="Yoshikawa H."/>
        </authorList>
    </citation>
    <scope>NUCLEOTIDE SEQUENCE [LARGE SCALE GENOMIC DNA]</scope>
    <source>
        <strain evidence="12 13">NRRL Y-17804</strain>
    </source>
</reference>
<evidence type="ECO:0000256" key="4">
    <source>
        <dbReference type="ARBA" id="ARBA00022792"/>
    </source>
</evidence>
<evidence type="ECO:0000256" key="10">
    <source>
        <dbReference type="SAM" id="Phobius"/>
    </source>
</evidence>
<dbReference type="PANTHER" id="PTHR12428">
    <property type="entry name" value="OXA1"/>
    <property type="match status" value="1"/>
</dbReference>
<dbReference type="OMA" id="GWKNAQT"/>
<reference evidence="12 13" key="1">
    <citation type="journal article" date="2011" name="J. Gen. Appl. Microbiol.">
        <title>Draft genome sequencing of the enigmatic yeast Saitoella complicata.</title>
        <authorList>
            <person name="Nishida H."/>
            <person name="Hamamoto M."/>
            <person name="Sugiyama J."/>
        </authorList>
    </citation>
    <scope>NUCLEOTIDE SEQUENCE [LARGE SCALE GENOMIC DNA]</scope>
    <source>
        <strain evidence="12 13">NRRL Y-17804</strain>
    </source>
</reference>
<dbReference type="InterPro" id="IPR001708">
    <property type="entry name" value="YidC/ALB3/OXA1/COX18"/>
</dbReference>
<feature type="transmembrane region" description="Helical" evidence="10">
    <location>
        <begin position="322"/>
        <end position="343"/>
    </location>
</feature>
<accession>A0A0E9NC28</accession>
<evidence type="ECO:0000256" key="7">
    <source>
        <dbReference type="ARBA" id="ARBA00023128"/>
    </source>
</evidence>
<dbReference type="EMBL" id="BACD03000006">
    <property type="protein sequence ID" value="GAO46955.1"/>
    <property type="molecule type" value="Genomic_DNA"/>
</dbReference>
<evidence type="ECO:0000313" key="12">
    <source>
        <dbReference type="EMBL" id="GAO46955.1"/>
    </source>
</evidence>
<dbReference type="AlphaFoldDB" id="A0A0E9NC28"/>
<evidence type="ECO:0000313" key="13">
    <source>
        <dbReference type="Proteomes" id="UP000033140"/>
    </source>
</evidence>
<gene>
    <name evidence="12" type="ORF">G7K_1172-t1</name>
</gene>
<organism evidence="12 13">
    <name type="scientific">Saitoella complicata (strain BCRC 22490 / CBS 7301 / JCM 7358 / NBRC 10748 / NRRL Y-17804)</name>
    <dbReference type="NCBI Taxonomy" id="698492"/>
    <lineage>
        <taxon>Eukaryota</taxon>
        <taxon>Fungi</taxon>
        <taxon>Dikarya</taxon>
        <taxon>Ascomycota</taxon>
        <taxon>Taphrinomycotina</taxon>
        <taxon>Taphrinomycotina incertae sedis</taxon>
        <taxon>Saitoella</taxon>
    </lineage>
</organism>
<feature type="transmembrane region" description="Helical" evidence="10">
    <location>
        <begin position="164"/>
        <end position="187"/>
    </location>
</feature>
<comment type="subcellular location">
    <subcellularLocation>
        <location evidence="9">Membrane</location>
        <topology evidence="9">Multi-pass membrane protein</topology>
    </subcellularLocation>
    <subcellularLocation>
        <location evidence="1">Mitochondrion inner membrane</location>
        <topology evidence="1">Multi-pass membrane protein</topology>
    </subcellularLocation>
</comment>
<evidence type="ECO:0000256" key="1">
    <source>
        <dbReference type="ARBA" id="ARBA00004448"/>
    </source>
</evidence>
<keyword evidence="8 10" id="KW-0472">Membrane</keyword>
<proteinExistence type="inferred from homology"/>
<evidence type="ECO:0000256" key="3">
    <source>
        <dbReference type="ARBA" id="ARBA00022692"/>
    </source>
</evidence>
<dbReference type="Proteomes" id="UP000033140">
    <property type="component" value="Unassembled WGS sequence"/>
</dbReference>
<dbReference type="Pfam" id="PF02096">
    <property type="entry name" value="60KD_IMP"/>
    <property type="match status" value="1"/>
</dbReference>
<evidence type="ECO:0000256" key="8">
    <source>
        <dbReference type="ARBA" id="ARBA00023136"/>
    </source>
</evidence>
<sequence>MMMAAARAYARLSTRSSFSAQNLVRAKLGAQPAQLSRSIHILARARPSPFHKASSPVLLSLRNNSTVPSATDNAADLADVQRGLQATTTSHMPVVTAADAAPTPELPVIPESFQTVVDPLTTEAVVQAAHQIGDLKAMGLVHWTPVGALEGVMELVHVGTGLPWWGTIAAVTIGLRFALFPLFVFVARHTGKLAAIKPKQEALTNKLKRAKAEGDMVRQQEASVALQTLFKNNGANPFSSLLLPALQVPIMMSFFLALRAMANLPVPGFQTGGTQWFLDLTAADPYVALPCISAAITIGSLRMGPEVGHSTSTKTMSNVFQLLAVLVIPFVANLPAAVFAFWIPNAAFGFCQAGLLRNPNVRKKLCIPALPNPPALKPGAVPEKSMGFFEGIKTGCQAAINVAKEQYDQAVKTAQVEANKRALEDRKSGRKTKYQLSSGSKLVEEELKKRRNMKTSK</sequence>
<feature type="transmembrane region" description="Helical" evidence="10">
    <location>
        <begin position="241"/>
        <end position="262"/>
    </location>
</feature>
<evidence type="ECO:0000256" key="9">
    <source>
        <dbReference type="RuleBase" id="RU003945"/>
    </source>
</evidence>
<evidence type="ECO:0000256" key="6">
    <source>
        <dbReference type="ARBA" id="ARBA00022989"/>
    </source>
</evidence>
<keyword evidence="13" id="KW-1185">Reference proteome</keyword>